<evidence type="ECO:0000313" key="6">
    <source>
        <dbReference type="EMBL" id="TDW16328.1"/>
    </source>
</evidence>
<dbReference type="InterPro" id="IPR001466">
    <property type="entry name" value="Beta-lactam-related"/>
</dbReference>
<feature type="compositionally biased region" description="Polar residues" evidence="2">
    <location>
        <begin position="722"/>
        <end position="748"/>
    </location>
</feature>
<accession>A0A4R7ZIX0</accession>
<evidence type="ECO:0000256" key="2">
    <source>
        <dbReference type="SAM" id="MobiDB-lite"/>
    </source>
</evidence>
<keyword evidence="7" id="KW-1185">Reference proteome</keyword>
<gene>
    <name evidence="6" type="ORF">EDD63_12525</name>
</gene>
<dbReference type="EMBL" id="SODD01000025">
    <property type="protein sequence ID" value="TDW16328.1"/>
    <property type="molecule type" value="Genomic_DNA"/>
</dbReference>
<sequence>MNVFRKVILGALSIAYVGTIASAPVLASRVGEGMKGHDVVPNIITDEASDYDFSSVKEGVQNLIDNGHTGSAVMVLKDGKVQYEDYFGYEAKYKEGTDIFNDHQSVLLDESDWDAVDENTMWDMASVSKMLSTNLALQKLVYEGKLDLDATVSTYIPEYRDYDEVTSLLKPEAQSLQHKDLITVKMLLHHEAGQAPDPQYHNDNYLKSQAAADYMGFATAGSAYDTLYIEPQTDPSDRTKALEAICKTPITTMPGTAIAYSDVDYMLLGLIIESITGMPQDQYVENEIYAPLGLTHTMYNPLQKGFTQEDIAATEINGNSRDGYRTVDGHNANEYAFTGMRTYTLRGEVHDEKAYYTLAGVAGHAGIFSTPHDVAILYQLMLNNGTYNGVTLFDKETVDMFLEPNDIINDGGYTNSTYALGWYTNDVDYQWGSTNWPTYFSYYADYSTFGHQGWSGPVAFADPENNIVVVYMRNRPHNPVVGPEYPNSFVNSGTGASTYRMVAERIYRDAFGFDTYVSSLPNIGEEKEVIVNDFEANPTVKVDVDLLSPLSNKKITKVDYRSLKVTRVDCGDPAPEVPTDYDGPEGSSDLLEPADWHAKGASYYFNASEEGDYYVSLYNDNSGLHDVKMKKYITVVDAKEPTATVAYDTNGETKGPVKATISVSKKVNDIEGWTKVESTGRSVVEQYEKVYTENAEETVNLVYKNGHKGSVNVRVTNIVKDGSSNKPNTDQPSKPGSSNTNKNDPSIGTGDQTNIMFFAGLLIVGLSAGLYILNKRKLNNKGY</sequence>
<comment type="caution">
    <text evidence="6">The sequence shown here is derived from an EMBL/GenBank/DDBJ whole genome shotgun (WGS) entry which is preliminary data.</text>
</comment>
<evidence type="ECO:0000256" key="3">
    <source>
        <dbReference type="SAM" id="Phobius"/>
    </source>
</evidence>
<dbReference type="InterPro" id="IPR012338">
    <property type="entry name" value="Beta-lactam/transpept-like"/>
</dbReference>
<evidence type="ECO:0000256" key="1">
    <source>
        <dbReference type="ARBA" id="ARBA00022801"/>
    </source>
</evidence>
<dbReference type="PANTHER" id="PTHR43283:SF11">
    <property type="entry name" value="BETA-LACTAMASE-RELATED DOMAIN-CONTAINING PROTEIN"/>
    <property type="match status" value="1"/>
</dbReference>
<dbReference type="RefSeq" id="WP_134170012.1">
    <property type="nucleotide sequence ID" value="NZ_SODD01000025.1"/>
</dbReference>
<dbReference type="AlphaFoldDB" id="A0A4R7ZIX0"/>
<dbReference type="GO" id="GO:0016787">
    <property type="term" value="F:hydrolase activity"/>
    <property type="evidence" value="ECO:0007669"/>
    <property type="project" value="UniProtKB-KW"/>
</dbReference>
<feature type="region of interest" description="Disordered" evidence="2">
    <location>
        <begin position="720"/>
        <end position="748"/>
    </location>
</feature>
<dbReference type="InterPro" id="IPR050789">
    <property type="entry name" value="Diverse_Enzym_Activities"/>
</dbReference>
<dbReference type="PANTHER" id="PTHR43283">
    <property type="entry name" value="BETA-LACTAMASE-RELATED"/>
    <property type="match status" value="1"/>
</dbReference>
<dbReference type="NCBIfam" id="TIGR01167">
    <property type="entry name" value="LPXTG_anchor"/>
    <property type="match status" value="1"/>
</dbReference>
<dbReference type="SUPFAM" id="SSF56601">
    <property type="entry name" value="beta-lactamase/transpeptidase-like"/>
    <property type="match status" value="1"/>
</dbReference>
<feature type="domain" description="Beta-lactamase-related" evidence="5">
    <location>
        <begin position="65"/>
        <end position="479"/>
    </location>
</feature>
<feature type="transmembrane region" description="Helical" evidence="3">
    <location>
        <begin position="755"/>
        <end position="773"/>
    </location>
</feature>
<reference evidence="6 7" key="1">
    <citation type="submission" date="2019-03" db="EMBL/GenBank/DDBJ databases">
        <title>Genomic Encyclopedia of Type Strains, Phase IV (KMG-IV): sequencing the most valuable type-strain genomes for metagenomic binning, comparative biology and taxonomic classification.</title>
        <authorList>
            <person name="Goeker M."/>
        </authorList>
    </citation>
    <scope>NUCLEOTIDE SEQUENCE [LARGE SCALE GENOMIC DNA]</scope>
    <source>
        <strain evidence="6 7">DSM 28867</strain>
    </source>
</reference>
<keyword evidence="3" id="KW-0472">Membrane</keyword>
<feature type="signal peptide" evidence="4">
    <location>
        <begin position="1"/>
        <end position="27"/>
    </location>
</feature>
<evidence type="ECO:0000256" key="4">
    <source>
        <dbReference type="SAM" id="SignalP"/>
    </source>
</evidence>
<keyword evidence="4" id="KW-0732">Signal</keyword>
<organism evidence="6 7">
    <name type="scientific">Breznakia blatticola</name>
    <dbReference type="NCBI Taxonomy" id="1754012"/>
    <lineage>
        <taxon>Bacteria</taxon>
        <taxon>Bacillati</taxon>
        <taxon>Bacillota</taxon>
        <taxon>Erysipelotrichia</taxon>
        <taxon>Erysipelotrichales</taxon>
        <taxon>Erysipelotrichaceae</taxon>
        <taxon>Breznakia</taxon>
    </lineage>
</organism>
<keyword evidence="3" id="KW-1133">Transmembrane helix</keyword>
<proteinExistence type="predicted"/>
<name>A0A4R7ZIX0_9FIRM</name>
<evidence type="ECO:0000313" key="7">
    <source>
        <dbReference type="Proteomes" id="UP000294743"/>
    </source>
</evidence>
<protein>
    <submittedName>
        <fullName evidence="6">LPXTG-motif cell wall-anchored protein</fullName>
    </submittedName>
</protein>
<dbReference type="OrthoDB" id="9797709at2"/>
<feature type="chain" id="PRO_5038864105" evidence="4">
    <location>
        <begin position="28"/>
        <end position="783"/>
    </location>
</feature>
<dbReference type="Gene3D" id="3.40.710.10">
    <property type="entry name" value="DD-peptidase/beta-lactamase superfamily"/>
    <property type="match status" value="1"/>
</dbReference>
<dbReference type="Proteomes" id="UP000294743">
    <property type="component" value="Unassembled WGS sequence"/>
</dbReference>
<keyword evidence="3" id="KW-0812">Transmembrane</keyword>
<evidence type="ECO:0000259" key="5">
    <source>
        <dbReference type="Pfam" id="PF00144"/>
    </source>
</evidence>
<keyword evidence="1" id="KW-0378">Hydrolase</keyword>
<dbReference type="Pfam" id="PF00144">
    <property type="entry name" value="Beta-lactamase"/>
    <property type="match status" value="1"/>
</dbReference>